<gene>
    <name evidence="1" type="ORF">OGAPHI_006102</name>
</gene>
<accession>A0A9P8T0M4</accession>
<dbReference type="Proteomes" id="UP000769157">
    <property type="component" value="Unassembled WGS sequence"/>
</dbReference>
<reference evidence="1" key="2">
    <citation type="submission" date="2021-01" db="EMBL/GenBank/DDBJ databases">
        <authorList>
            <person name="Schikora-Tamarit M.A."/>
        </authorList>
    </citation>
    <scope>NUCLEOTIDE SEQUENCE</scope>
    <source>
        <strain evidence="1">CBS6075</strain>
    </source>
</reference>
<reference evidence="1" key="1">
    <citation type="journal article" date="2021" name="Open Biol.">
        <title>Shared evolutionary footprints suggest mitochondrial oxidative damage underlies multiple complex I losses in fungi.</title>
        <authorList>
            <person name="Schikora-Tamarit M.A."/>
            <person name="Marcet-Houben M."/>
            <person name="Nosek J."/>
            <person name="Gabaldon T."/>
        </authorList>
    </citation>
    <scope>NUCLEOTIDE SEQUENCE</scope>
    <source>
        <strain evidence="1">CBS6075</strain>
    </source>
</reference>
<evidence type="ECO:0000313" key="1">
    <source>
        <dbReference type="EMBL" id="KAH3661923.1"/>
    </source>
</evidence>
<dbReference type="EMBL" id="JAEUBE010000414">
    <property type="protein sequence ID" value="KAH3661923.1"/>
    <property type="molecule type" value="Genomic_DNA"/>
</dbReference>
<dbReference type="RefSeq" id="XP_046059027.1">
    <property type="nucleotide sequence ID" value="XM_046207356.1"/>
</dbReference>
<dbReference type="GeneID" id="70238066"/>
<keyword evidence="2" id="KW-1185">Reference proteome</keyword>
<proteinExistence type="predicted"/>
<protein>
    <submittedName>
        <fullName evidence="1">Uncharacterized protein</fullName>
    </submittedName>
</protein>
<dbReference type="AlphaFoldDB" id="A0A9P8T0M4"/>
<comment type="caution">
    <text evidence="1">The sequence shown here is derived from an EMBL/GenBank/DDBJ whole genome shotgun (WGS) entry which is preliminary data.</text>
</comment>
<organism evidence="1 2">
    <name type="scientific">Ogataea philodendri</name>
    <dbReference type="NCBI Taxonomy" id="1378263"/>
    <lineage>
        <taxon>Eukaryota</taxon>
        <taxon>Fungi</taxon>
        <taxon>Dikarya</taxon>
        <taxon>Ascomycota</taxon>
        <taxon>Saccharomycotina</taxon>
        <taxon>Pichiomycetes</taxon>
        <taxon>Pichiales</taxon>
        <taxon>Pichiaceae</taxon>
        <taxon>Ogataea</taxon>
    </lineage>
</organism>
<evidence type="ECO:0000313" key="2">
    <source>
        <dbReference type="Proteomes" id="UP000769157"/>
    </source>
</evidence>
<name>A0A9P8T0M4_9ASCO</name>
<sequence length="192" mass="21637">MSRACLTRYRTSIWFARSRATKIWVTSLAGVSKATMKKAVETYAACLVMASSNEIRFQLNLITSFLYSRTASGTLLSSKAVSCKSSSLCLNRSFCSLNHSRSWLPIASTKSTRLANFMYLTFGCCSSTTLLTKTSNFDLTWFLSSGASFKPEKYASQQPWILESNFWLKYVTEWSPNLFRNLAIGNLNGELW</sequence>